<keyword evidence="3" id="KW-1185">Reference proteome</keyword>
<dbReference type="Proteomes" id="UP000431533">
    <property type="component" value="Unassembled WGS sequence"/>
</dbReference>
<dbReference type="AlphaFoldDB" id="A0A8H8TYR0"/>
<organism evidence="2 3">
    <name type="scientific">Lachnellula hyalina</name>
    <dbReference type="NCBI Taxonomy" id="1316788"/>
    <lineage>
        <taxon>Eukaryota</taxon>
        <taxon>Fungi</taxon>
        <taxon>Dikarya</taxon>
        <taxon>Ascomycota</taxon>
        <taxon>Pezizomycotina</taxon>
        <taxon>Leotiomycetes</taxon>
        <taxon>Helotiales</taxon>
        <taxon>Lachnaceae</taxon>
        <taxon>Lachnellula</taxon>
    </lineage>
</organism>
<accession>A0A8H8TYR0</accession>
<feature type="region of interest" description="Disordered" evidence="1">
    <location>
        <begin position="98"/>
        <end position="198"/>
    </location>
</feature>
<feature type="compositionally biased region" description="Polar residues" evidence="1">
    <location>
        <begin position="98"/>
        <end position="123"/>
    </location>
</feature>
<evidence type="ECO:0000256" key="1">
    <source>
        <dbReference type="SAM" id="MobiDB-lite"/>
    </source>
</evidence>
<gene>
    <name evidence="2" type="ORF">LHYA1_G004853</name>
</gene>
<protein>
    <submittedName>
        <fullName evidence="2">Uncharacterized protein</fullName>
    </submittedName>
</protein>
<name>A0A8H8TYR0_9HELO</name>
<dbReference type="GeneID" id="41985051"/>
<sequence length="198" mass="21976">MAFQFQREQNHPAGFKINHVLVAFATNHDVNHARRKEIYKAWLALANQPVYINKIYSKKQKQNNTAIPQLQPTMSSFNFSYSSSSSVSLSSSSGVQRTGQVYQSTTHSNPSGTRVQTTSQNLGQPAIRETRNYDANGRQVLDGGRTLGQGQLSGSGDANGNVNGSRRIEDVTDTDEGEKDRLYREKMEDEYAKREGGA</sequence>
<feature type="compositionally biased region" description="Polar residues" evidence="1">
    <location>
        <begin position="154"/>
        <end position="164"/>
    </location>
</feature>
<reference evidence="2 3" key="1">
    <citation type="submission" date="2018-05" db="EMBL/GenBank/DDBJ databases">
        <title>Genome sequencing and assembly of the regulated plant pathogen Lachnellula willkommii and related sister species for the development of diagnostic species identification markers.</title>
        <authorList>
            <person name="Giroux E."/>
            <person name="Bilodeau G."/>
        </authorList>
    </citation>
    <scope>NUCLEOTIDE SEQUENCE [LARGE SCALE GENOMIC DNA]</scope>
    <source>
        <strain evidence="2 3">CBS 185.66</strain>
    </source>
</reference>
<feature type="compositionally biased region" description="Basic and acidic residues" evidence="1">
    <location>
        <begin position="178"/>
        <end position="198"/>
    </location>
</feature>
<dbReference type="EMBL" id="QGMH01000059">
    <property type="protein sequence ID" value="TVY26922.1"/>
    <property type="molecule type" value="Genomic_DNA"/>
</dbReference>
<proteinExistence type="predicted"/>
<evidence type="ECO:0000313" key="2">
    <source>
        <dbReference type="EMBL" id="TVY26922.1"/>
    </source>
</evidence>
<dbReference type="RefSeq" id="XP_031005710.1">
    <property type="nucleotide sequence ID" value="XM_031149807.1"/>
</dbReference>
<dbReference type="OrthoDB" id="4161095at2759"/>
<comment type="caution">
    <text evidence="2">The sequence shown here is derived from an EMBL/GenBank/DDBJ whole genome shotgun (WGS) entry which is preliminary data.</text>
</comment>
<evidence type="ECO:0000313" key="3">
    <source>
        <dbReference type="Proteomes" id="UP000431533"/>
    </source>
</evidence>